<protein>
    <submittedName>
        <fullName evidence="1">Uncharacterized protein</fullName>
    </submittedName>
</protein>
<organism evidence="1 2">
    <name type="scientific">Parachitinimonas caeni</name>
    <dbReference type="NCBI Taxonomy" id="3031301"/>
    <lineage>
        <taxon>Bacteria</taxon>
        <taxon>Pseudomonadati</taxon>
        <taxon>Pseudomonadota</taxon>
        <taxon>Betaproteobacteria</taxon>
        <taxon>Neisseriales</taxon>
        <taxon>Chitinibacteraceae</taxon>
        <taxon>Parachitinimonas</taxon>
    </lineage>
</organism>
<dbReference type="EMBL" id="JARRAF010000047">
    <property type="protein sequence ID" value="MDK2126700.1"/>
    <property type="molecule type" value="Genomic_DNA"/>
</dbReference>
<keyword evidence="2" id="KW-1185">Reference proteome</keyword>
<sequence>MAKPSIDTYARVKGMHRKFLFCEEISMTGDMTGIVHPNGMELYFTPRSAQTILGLAAFAQARGLKTLSTTDLQTDHSNDDFLAFLSFPDHLSEDEKIDLSRLFESSNFRVDVTQATFRVTIVIQRNNEIHNEATTRLLDLSSLAAAFNLPMPADVDKTDRNYAKIVRKLLDNSEYTDRKIPEIAKRACSAIQQLQIERARAIKALNVIQQAMIQANHLTTSGENDD</sequence>
<evidence type="ECO:0000313" key="1">
    <source>
        <dbReference type="EMBL" id="MDK2126700.1"/>
    </source>
</evidence>
<accession>A0ABT7E5G4</accession>
<comment type="caution">
    <text evidence="1">The sequence shown here is derived from an EMBL/GenBank/DDBJ whole genome shotgun (WGS) entry which is preliminary data.</text>
</comment>
<dbReference type="Proteomes" id="UP001172778">
    <property type="component" value="Unassembled WGS sequence"/>
</dbReference>
<reference evidence="1" key="1">
    <citation type="submission" date="2023-03" db="EMBL/GenBank/DDBJ databases">
        <title>Chitinimonas shenzhenensis gen. nov., sp. nov., a novel member of family Burkholderiaceae isolated from activated sludge collected in Shen Zhen, China.</title>
        <authorList>
            <person name="Wang X."/>
        </authorList>
    </citation>
    <scope>NUCLEOTIDE SEQUENCE</scope>
    <source>
        <strain evidence="1">DQS-5</strain>
    </source>
</reference>
<evidence type="ECO:0000313" key="2">
    <source>
        <dbReference type="Proteomes" id="UP001172778"/>
    </source>
</evidence>
<name>A0ABT7E5G4_9NEIS</name>
<dbReference type="RefSeq" id="WP_284103020.1">
    <property type="nucleotide sequence ID" value="NZ_JARRAF010000047.1"/>
</dbReference>
<proteinExistence type="predicted"/>
<gene>
    <name evidence="1" type="ORF">PZA18_21885</name>
</gene>